<accession>D2R7Y5</accession>
<dbReference type="InterPro" id="IPR006127">
    <property type="entry name" value="ZnuA-like"/>
</dbReference>
<dbReference type="GO" id="GO:0007155">
    <property type="term" value="P:cell adhesion"/>
    <property type="evidence" value="ECO:0007669"/>
    <property type="project" value="InterPro"/>
</dbReference>
<dbReference type="InterPro" id="IPR006128">
    <property type="entry name" value="Lipoprotein_PsaA-like"/>
</dbReference>
<proteinExistence type="inferred from homology"/>
<dbReference type="PANTHER" id="PTHR42953">
    <property type="entry name" value="HIGH-AFFINITY ZINC UPTAKE SYSTEM PROTEIN ZNUA-RELATED"/>
    <property type="match status" value="1"/>
</dbReference>
<dbReference type="STRING" id="530564.Psta_4674"/>
<dbReference type="AlphaFoldDB" id="D2R7Y5"/>
<dbReference type="eggNOG" id="COG0803">
    <property type="taxonomic scope" value="Bacteria"/>
</dbReference>
<dbReference type="GO" id="GO:0030001">
    <property type="term" value="P:metal ion transport"/>
    <property type="evidence" value="ECO:0007669"/>
    <property type="project" value="InterPro"/>
</dbReference>
<dbReference type="SUPFAM" id="SSF53807">
    <property type="entry name" value="Helical backbone' metal receptor"/>
    <property type="match status" value="1"/>
</dbReference>
<dbReference type="Proteomes" id="UP000001887">
    <property type="component" value="Chromosome"/>
</dbReference>
<comment type="subcellular location">
    <subcellularLocation>
        <location evidence="1">Cell envelope</location>
    </subcellularLocation>
</comment>
<dbReference type="GO" id="GO:0030313">
    <property type="term" value="C:cell envelope"/>
    <property type="evidence" value="ECO:0007669"/>
    <property type="project" value="UniProtKB-SubCell"/>
</dbReference>
<evidence type="ECO:0000256" key="5">
    <source>
        <dbReference type="ARBA" id="ARBA00022729"/>
    </source>
</evidence>
<dbReference type="KEGG" id="psl:Psta_4674"/>
<dbReference type="Pfam" id="PF01297">
    <property type="entry name" value="ZnuA"/>
    <property type="match status" value="1"/>
</dbReference>
<evidence type="ECO:0000256" key="6">
    <source>
        <dbReference type="RuleBase" id="RU003512"/>
    </source>
</evidence>
<dbReference type="EMBL" id="CP001848">
    <property type="protein sequence ID" value="ADB19316.1"/>
    <property type="molecule type" value="Genomic_DNA"/>
</dbReference>
<evidence type="ECO:0000256" key="3">
    <source>
        <dbReference type="ARBA" id="ARBA00022448"/>
    </source>
</evidence>
<dbReference type="InterPro" id="IPR006129">
    <property type="entry name" value="AdhesinB"/>
</dbReference>
<dbReference type="Gene3D" id="3.40.50.1980">
    <property type="entry name" value="Nitrogenase molybdenum iron protein domain"/>
    <property type="match status" value="2"/>
</dbReference>
<dbReference type="InterPro" id="IPR050492">
    <property type="entry name" value="Bact_metal-bind_prot9"/>
</dbReference>
<gene>
    <name evidence="7" type="ordered locus">Psta_4674</name>
</gene>
<sequence>MGSAAHPLVSFVSLAILLLALTAGCEKSASSSISAIPPADSIDFTFRRKSAPQPIKIVCTTGMVADLVRNVGGDEVEVTQLMGAGVDPHLYKASPGDVAKLSSADMVFFSGWHLEGKMSEFLARLSASRPSVAVAEGIKSEKLLSDEQGLHDPHLWFDVQLWSLAAARVKEALARFDPERAEGYEQRLADYQKRLEELDQYAREKLATIPPQYRVMVTAHDAFRYFGRAYDLEVRGIQGLSTDSEAGVRQINELVDFLVARKIKAVFVESSVSDQNMRSLLEGCAAQNHPVVIGGELYSDALGSEASGASTYEGMVRHNVDTIVKALE</sequence>
<evidence type="ECO:0000313" key="8">
    <source>
        <dbReference type="Proteomes" id="UP000001887"/>
    </source>
</evidence>
<evidence type="ECO:0000313" key="7">
    <source>
        <dbReference type="EMBL" id="ADB19316.1"/>
    </source>
</evidence>
<keyword evidence="8" id="KW-1185">Reference proteome</keyword>
<protein>
    <submittedName>
        <fullName evidence="7">Periplasmic solute binding protein</fullName>
    </submittedName>
</protein>
<evidence type="ECO:0000256" key="1">
    <source>
        <dbReference type="ARBA" id="ARBA00004196"/>
    </source>
</evidence>
<dbReference type="PRINTS" id="PR00691">
    <property type="entry name" value="ADHESINB"/>
</dbReference>
<keyword evidence="4" id="KW-0479">Metal-binding</keyword>
<dbReference type="HOGENOM" id="CLU_016838_1_1_0"/>
<dbReference type="PANTHER" id="PTHR42953:SF1">
    <property type="entry name" value="METAL-BINDING PROTEIN HI_0362-RELATED"/>
    <property type="match status" value="1"/>
</dbReference>
<evidence type="ECO:0000256" key="4">
    <source>
        <dbReference type="ARBA" id="ARBA00022723"/>
    </source>
</evidence>
<name>D2R7Y5_PIRSD</name>
<dbReference type="PRINTS" id="PR00690">
    <property type="entry name" value="ADHESNFAMILY"/>
</dbReference>
<reference evidence="7 8" key="1">
    <citation type="journal article" date="2009" name="Stand. Genomic Sci.">
        <title>Complete genome sequence of Pirellula staleyi type strain (ATCC 27377).</title>
        <authorList>
            <person name="Clum A."/>
            <person name="Tindall B.J."/>
            <person name="Sikorski J."/>
            <person name="Ivanova N."/>
            <person name="Mavrommatis K."/>
            <person name="Lucas S."/>
            <person name="Glavina del Rio T."/>
            <person name="Nolan M."/>
            <person name="Chen F."/>
            <person name="Tice H."/>
            <person name="Pitluck S."/>
            <person name="Cheng J.F."/>
            <person name="Chertkov O."/>
            <person name="Brettin T."/>
            <person name="Han C."/>
            <person name="Detter J.C."/>
            <person name="Kuske C."/>
            <person name="Bruce D."/>
            <person name="Goodwin L."/>
            <person name="Ovchinikova G."/>
            <person name="Pati A."/>
            <person name="Mikhailova N."/>
            <person name="Chen A."/>
            <person name="Palaniappan K."/>
            <person name="Land M."/>
            <person name="Hauser L."/>
            <person name="Chang Y.J."/>
            <person name="Jeffries C.D."/>
            <person name="Chain P."/>
            <person name="Rohde M."/>
            <person name="Goker M."/>
            <person name="Bristow J."/>
            <person name="Eisen J.A."/>
            <person name="Markowitz V."/>
            <person name="Hugenholtz P."/>
            <person name="Kyrpides N.C."/>
            <person name="Klenk H.P."/>
            <person name="Lapidus A."/>
        </authorList>
    </citation>
    <scope>NUCLEOTIDE SEQUENCE [LARGE SCALE GENOMIC DNA]</scope>
    <source>
        <strain evidence="8">ATCC 27377 / DSM 6068 / ICPB 4128</strain>
    </source>
</reference>
<keyword evidence="3 6" id="KW-0813">Transport</keyword>
<evidence type="ECO:0000256" key="2">
    <source>
        <dbReference type="ARBA" id="ARBA00011028"/>
    </source>
</evidence>
<organism evidence="7 8">
    <name type="scientific">Pirellula staleyi (strain ATCC 27377 / DSM 6068 / ICPB 4128)</name>
    <name type="common">Pirella staleyi</name>
    <dbReference type="NCBI Taxonomy" id="530564"/>
    <lineage>
        <taxon>Bacteria</taxon>
        <taxon>Pseudomonadati</taxon>
        <taxon>Planctomycetota</taxon>
        <taxon>Planctomycetia</taxon>
        <taxon>Pirellulales</taxon>
        <taxon>Pirellulaceae</taxon>
        <taxon>Pirellula</taxon>
    </lineage>
</organism>
<keyword evidence="5" id="KW-0732">Signal</keyword>
<comment type="similarity">
    <text evidence="2 6">Belongs to the bacterial solute-binding protein 9 family.</text>
</comment>
<dbReference type="GO" id="GO:0046872">
    <property type="term" value="F:metal ion binding"/>
    <property type="evidence" value="ECO:0007669"/>
    <property type="project" value="UniProtKB-KW"/>
</dbReference>